<evidence type="ECO:0000313" key="2">
    <source>
        <dbReference type="EMBL" id="CDW76521.1"/>
    </source>
</evidence>
<dbReference type="EMBL" id="CCKQ01005329">
    <property type="protein sequence ID" value="CDW76521.1"/>
    <property type="molecule type" value="Genomic_DNA"/>
</dbReference>
<feature type="region of interest" description="Disordered" evidence="1">
    <location>
        <begin position="71"/>
        <end position="148"/>
    </location>
</feature>
<accession>A0A078A3U2</accession>
<evidence type="ECO:0000313" key="3">
    <source>
        <dbReference type="Proteomes" id="UP000039865"/>
    </source>
</evidence>
<feature type="compositionally biased region" description="Basic and acidic residues" evidence="1">
    <location>
        <begin position="109"/>
        <end position="124"/>
    </location>
</feature>
<dbReference type="InParanoid" id="A0A078A3U2"/>
<evidence type="ECO:0000256" key="1">
    <source>
        <dbReference type="SAM" id="MobiDB-lite"/>
    </source>
</evidence>
<proteinExistence type="predicted"/>
<name>A0A078A3U2_STYLE</name>
<sequence>MIQKQIHLKAIRAMTSNIYLRLQLFGTNFDQKDITGEQNREPFQRTQQKIYQPYSEPSFKVGMSDAIDQAREPVPGTIPDPLGQKKEIPPQVQNPEKVRQGPTQGVYDTPDKREPKKPVIEENPKNIPGGRDVQRSKAATVDSCVFNE</sequence>
<organism evidence="2 3">
    <name type="scientific">Stylonychia lemnae</name>
    <name type="common">Ciliate</name>
    <dbReference type="NCBI Taxonomy" id="5949"/>
    <lineage>
        <taxon>Eukaryota</taxon>
        <taxon>Sar</taxon>
        <taxon>Alveolata</taxon>
        <taxon>Ciliophora</taxon>
        <taxon>Intramacronucleata</taxon>
        <taxon>Spirotrichea</taxon>
        <taxon>Stichotrichia</taxon>
        <taxon>Sporadotrichida</taxon>
        <taxon>Oxytrichidae</taxon>
        <taxon>Stylonychinae</taxon>
        <taxon>Stylonychia</taxon>
    </lineage>
</organism>
<protein>
    <submittedName>
        <fullName evidence="2">Uncharacterized protein</fullName>
    </submittedName>
</protein>
<keyword evidence="3" id="KW-1185">Reference proteome</keyword>
<dbReference type="AlphaFoldDB" id="A0A078A3U2"/>
<gene>
    <name evidence="2" type="primary">Contig564.g620</name>
    <name evidence="2" type="ORF">STYLEM_5498</name>
</gene>
<dbReference type="Proteomes" id="UP000039865">
    <property type="component" value="Unassembled WGS sequence"/>
</dbReference>
<reference evidence="2 3" key="1">
    <citation type="submission" date="2014-06" db="EMBL/GenBank/DDBJ databases">
        <authorList>
            <person name="Swart Estienne"/>
        </authorList>
    </citation>
    <scope>NUCLEOTIDE SEQUENCE [LARGE SCALE GENOMIC DNA]</scope>
    <source>
        <strain evidence="2 3">130c</strain>
    </source>
</reference>